<name>A0A0N4TM73_BRUPA</name>
<reference evidence="1 2" key="2">
    <citation type="submission" date="2018-11" db="EMBL/GenBank/DDBJ databases">
        <authorList>
            <consortium name="Pathogen Informatics"/>
        </authorList>
    </citation>
    <scope>NUCLEOTIDE SEQUENCE [LARGE SCALE GENOMIC DNA]</scope>
</reference>
<accession>A0A0N4TM73</accession>
<keyword evidence="2" id="KW-1185">Reference proteome</keyword>
<evidence type="ECO:0000313" key="3">
    <source>
        <dbReference type="WBParaSite" id="BPAG_0000953001-mRNA-1"/>
    </source>
</evidence>
<sequence length="66" mass="7666">MSALAYSPEKFPALLVVNNRESEERTVLHSEAEVMEDLRDAVNPCDRYHFVTVIYLLPRICKMKLI</sequence>
<dbReference type="Proteomes" id="UP000278627">
    <property type="component" value="Unassembled WGS sequence"/>
</dbReference>
<protein>
    <submittedName>
        <fullName evidence="1 3">Uncharacterized protein</fullName>
    </submittedName>
</protein>
<evidence type="ECO:0000313" key="2">
    <source>
        <dbReference type="Proteomes" id="UP000278627"/>
    </source>
</evidence>
<evidence type="ECO:0000313" key="1">
    <source>
        <dbReference type="EMBL" id="VDN90678.1"/>
    </source>
</evidence>
<proteinExistence type="predicted"/>
<dbReference type="WBParaSite" id="BPAG_0000953001-mRNA-1">
    <property type="protein sequence ID" value="BPAG_0000953001-mRNA-1"/>
    <property type="gene ID" value="BPAG_0000953001"/>
</dbReference>
<gene>
    <name evidence="1" type="ORF">BPAG_LOCUS9492</name>
</gene>
<organism evidence="3">
    <name type="scientific">Brugia pahangi</name>
    <name type="common">Filarial nematode worm</name>
    <dbReference type="NCBI Taxonomy" id="6280"/>
    <lineage>
        <taxon>Eukaryota</taxon>
        <taxon>Metazoa</taxon>
        <taxon>Ecdysozoa</taxon>
        <taxon>Nematoda</taxon>
        <taxon>Chromadorea</taxon>
        <taxon>Rhabditida</taxon>
        <taxon>Spirurina</taxon>
        <taxon>Spiruromorpha</taxon>
        <taxon>Filarioidea</taxon>
        <taxon>Onchocercidae</taxon>
        <taxon>Brugia</taxon>
    </lineage>
</organism>
<reference evidence="3" key="1">
    <citation type="submission" date="2017-02" db="UniProtKB">
        <authorList>
            <consortium name="WormBaseParasite"/>
        </authorList>
    </citation>
    <scope>IDENTIFICATION</scope>
</reference>
<dbReference type="EMBL" id="UZAD01013157">
    <property type="protein sequence ID" value="VDN90678.1"/>
    <property type="molecule type" value="Genomic_DNA"/>
</dbReference>
<dbReference type="AlphaFoldDB" id="A0A0N4TM73"/>